<gene>
    <name evidence="1" type="ORF">PACLA_8A042613</name>
</gene>
<comment type="caution">
    <text evidence="1">The sequence shown here is derived from an EMBL/GenBank/DDBJ whole genome shotgun (WGS) entry which is preliminary data.</text>
</comment>
<feature type="non-terminal residue" evidence="1">
    <location>
        <position position="266"/>
    </location>
</feature>
<dbReference type="EMBL" id="CACRXK020021038">
    <property type="protein sequence ID" value="CAB4035417.1"/>
    <property type="molecule type" value="Genomic_DNA"/>
</dbReference>
<sequence>MWKLVKVNPSPKECPLTDCSQLRPISLTNIIMRLFERVIYKQEIASAFKSVVGQNKFAYKEGTSTTDALIMCLHHWLEWLDEGADYVRVNDVKPVDAKNNRLVKFADDITASAPVKSGLDSASAEVEGIQNWSETNQMTLNISKTWEMVVQSGSTKSLPTPIVGIEQKSWLKLLGTTFQDNPCSWDLHVTVTIYCPRRAGVDHPNEWREDQDELPVLTENYIAIINGLLQLLDPEDVDFLGDILLEENYEENEDFIRIVDILSYTF</sequence>
<dbReference type="OrthoDB" id="6774283at2759"/>
<evidence type="ECO:0000313" key="1">
    <source>
        <dbReference type="EMBL" id="CAB4035417.1"/>
    </source>
</evidence>
<dbReference type="AlphaFoldDB" id="A0A7D9LN17"/>
<protein>
    <submittedName>
        <fullName evidence="1">Uncharacterized protein</fullName>
    </submittedName>
</protein>
<organism evidence="1 2">
    <name type="scientific">Paramuricea clavata</name>
    <name type="common">Red gorgonian</name>
    <name type="synonym">Violescent sea-whip</name>
    <dbReference type="NCBI Taxonomy" id="317549"/>
    <lineage>
        <taxon>Eukaryota</taxon>
        <taxon>Metazoa</taxon>
        <taxon>Cnidaria</taxon>
        <taxon>Anthozoa</taxon>
        <taxon>Octocorallia</taxon>
        <taxon>Malacalcyonacea</taxon>
        <taxon>Plexauridae</taxon>
        <taxon>Paramuricea</taxon>
    </lineage>
</organism>
<keyword evidence="2" id="KW-1185">Reference proteome</keyword>
<evidence type="ECO:0000313" key="2">
    <source>
        <dbReference type="Proteomes" id="UP001152795"/>
    </source>
</evidence>
<proteinExistence type="predicted"/>
<name>A0A7D9LN17_PARCT</name>
<accession>A0A7D9LN17</accession>
<dbReference type="Proteomes" id="UP001152795">
    <property type="component" value="Unassembled WGS sequence"/>
</dbReference>
<reference evidence="1" key="1">
    <citation type="submission" date="2020-04" db="EMBL/GenBank/DDBJ databases">
        <authorList>
            <person name="Alioto T."/>
            <person name="Alioto T."/>
            <person name="Gomez Garrido J."/>
        </authorList>
    </citation>
    <scope>NUCLEOTIDE SEQUENCE</scope>
    <source>
        <strain evidence="1">A484AB</strain>
    </source>
</reference>